<feature type="compositionally biased region" description="Polar residues" evidence="6">
    <location>
        <begin position="348"/>
        <end position="357"/>
    </location>
</feature>
<feature type="compositionally biased region" description="Polar residues" evidence="6">
    <location>
        <begin position="40"/>
        <end position="50"/>
    </location>
</feature>
<feature type="compositionally biased region" description="Polar residues" evidence="6">
    <location>
        <begin position="93"/>
        <end position="105"/>
    </location>
</feature>
<feature type="region of interest" description="Disordered" evidence="6">
    <location>
        <begin position="1"/>
        <end position="71"/>
    </location>
</feature>
<dbReference type="SUPFAM" id="SSF54001">
    <property type="entry name" value="Cysteine proteinases"/>
    <property type="match status" value="1"/>
</dbReference>
<reference evidence="8 9" key="2">
    <citation type="journal article" date="2013" name="PLoS Genet.">
        <title>Comparative genome structure, secondary metabolite, and effector coding capacity across Cochliobolus pathogens.</title>
        <authorList>
            <person name="Condon B.J."/>
            <person name="Leng Y."/>
            <person name="Wu D."/>
            <person name="Bushley K.E."/>
            <person name="Ohm R.A."/>
            <person name="Otillar R."/>
            <person name="Martin J."/>
            <person name="Schackwitz W."/>
            <person name="Grimwood J."/>
            <person name="MohdZainudin N."/>
            <person name="Xue C."/>
            <person name="Wang R."/>
            <person name="Manning V.A."/>
            <person name="Dhillon B."/>
            <person name="Tu Z.J."/>
            <person name="Steffenson B.J."/>
            <person name="Salamov A."/>
            <person name="Sun H."/>
            <person name="Lowry S."/>
            <person name="LaButti K."/>
            <person name="Han J."/>
            <person name="Copeland A."/>
            <person name="Lindquist E."/>
            <person name="Barry K."/>
            <person name="Schmutz J."/>
            <person name="Baker S.E."/>
            <person name="Ciuffetti L.M."/>
            <person name="Grigoriev I.V."/>
            <person name="Zhong S."/>
            <person name="Turgeon B.G."/>
        </authorList>
    </citation>
    <scope>NUCLEOTIDE SEQUENCE [LARGE SCALE GENOMIC DNA]</scope>
    <source>
        <strain evidence="9">28A</strain>
    </source>
</reference>
<feature type="region of interest" description="Disordered" evidence="6">
    <location>
        <begin position="1007"/>
        <end position="1074"/>
    </location>
</feature>
<evidence type="ECO:0000313" key="9">
    <source>
        <dbReference type="Proteomes" id="UP000016935"/>
    </source>
</evidence>
<evidence type="ECO:0000256" key="4">
    <source>
        <dbReference type="ARBA" id="ARBA00022786"/>
    </source>
</evidence>
<comment type="similarity">
    <text evidence="1">Belongs to the peptidase C48 family.</text>
</comment>
<feature type="region of interest" description="Disordered" evidence="6">
    <location>
        <begin position="760"/>
        <end position="839"/>
    </location>
</feature>
<feature type="compositionally biased region" description="Polar residues" evidence="6">
    <location>
        <begin position="1277"/>
        <end position="1289"/>
    </location>
</feature>
<feature type="compositionally biased region" description="Polar residues" evidence="6">
    <location>
        <begin position="769"/>
        <end position="778"/>
    </location>
</feature>
<sequence length="1308" mass="145060">MSLQANDAPAQSPSFDSPPLPLRRNLPSASKPTPDVIDLSSPTEPRSPSQRADKRPDTYLHRLSRHTVSNDEKRLIGDFRVPADAVLIPDPSSWMNKSQNMNSKPAANRGYKPLDTLTNPACTPHRKHTTYGKNDRPRPSLIGQTRGPGERAYSEFQQSKRSKAPTSPTRHIPSRDEENQRTGTPTSGKRRKTEHVINLDDDEDDTMLAGTRSGITTPTGTSHEKSLSARSSQSRLSIGSESTGADFRPSQVASEFREVDCLLRTSQKKPRRSSSGKRQAPQPNSPFGSGSMSAGRQSILRSFKQGESSHRATEHEQHGYTGQSVTSAAFPDARINESTTEPPRASILSISGSANLRTQHRPVPKRVDRKEDSDSADELAFSPTTARKRTRSPSKLKKVANGGDKRHGPGKDDSSWPLSFARSHDCHEAGPLMGDGHATLVLRSDPNGWRVQKYGAEGYETVMLIDSQRINKVQADETSRIRLNGPRVVDGNVGIFDLQFRSSLDFVKFRDTYAARLTTNGRVKIKTGDYMRQLFATALPPRNNKISAAEPSSNTVQGAMADHTIPKSAEKSPWNGTKNSGKGAEDGSTSKTSTRTTSSTRSSRLRSSAPTHVFEDDTEISEVSKYSIDTGLGRRWARTLEYGEGRQRAIVHFDDLPRLDEEEFLNDSLINFYMIYLFKKLKVPADKVYFFNTYFFTRLTENAGRKSMNYKAVERWTSKIDIFGYDYIIVPINESQAHWYLAIICNVSSIQRKPVLEDFEAPRSRTQEPSESSVNPATASDIEDCTTLPSAPDSRLPAEDKDVPSQQEEDANLFEETISLIDRDDTGGTQPSARADEADAMSLETKDDILEDLEATADANPTIQDQLVQGASLTKNKTKRKAFSRRDPEQPVVVVLDSLGGMSRSGAVRTLKDWIAAEGKSKRGMEAVIKENGYYPKSSQIPMQNNWSDCGVYLLGYVEKFFQNPEEFMHKLLTGSMSAKEDWPELKPSEMRHKIRDIIFDCYNQQEEARKDQKKTNKEPAKPKVLPGSTAQQTTQLDGAPSLAGHVSSEKSPSLKSNDEHGDHAQDETPVQGQLPVSSFQLELGSPLELHKEHTPANEDSPWGRVMKISDSPPIVRSPVEKSFGAQPFNQAPRRHSPEVHIASRASQYPGSIDNDQTGANLWNKPAPRSPTLSKRQRHDDDDHARGLPNAKRSFFSPPRGQNRNGNSGTQALFPHSWGEGSARNMPIEIEDSQEMEAVGPVPSRHVQQIPRPSSRVDSRNRGPRGAVNHGHDSVDAISQSTDQMQLDQGESDSVRETPEPRRRSPTG</sequence>
<keyword evidence="5" id="KW-0378">Hydrolase</keyword>
<feature type="region of interest" description="Disordered" evidence="6">
    <location>
        <begin position="88"/>
        <end position="417"/>
    </location>
</feature>
<proteinExistence type="inferred from homology"/>
<feature type="compositionally biased region" description="Basic residues" evidence="6">
    <location>
        <begin position="266"/>
        <end position="275"/>
    </location>
</feature>
<keyword evidence="3" id="KW-0645">Protease</keyword>
<dbReference type="HOGENOM" id="CLU_004863_0_0_1"/>
<name>R0IG85_EXST2</name>
<dbReference type="EMBL" id="KB908814">
    <property type="protein sequence ID" value="EOA84245.1"/>
    <property type="molecule type" value="Genomic_DNA"/>
</dbReference>
<evidence type="ECO:0000256" key="3">
    <source>
        <dbReference type="ARBA" id="ARBA00022670"/>
    </source>
</evidence>
<dbReference type="GO" id="GO:0005634">
    <property type="term" value="C:nucleus"/>
    <property type="evidence" value="ECO:0007669"/>
    <property type="project" value="TreeGrafter"/>
</dbReference>
<keyword evidence="9" id="KW-1185">Reference proteome</keyword>
<feature type="compositionally biased region" description="Basic and acidic residues" evidence="6">
    <location>
        <begin position="1057"/>
        <end position="1067"/>
    </location>
</feature>
<feature type="compositionally biased region" description="Low complexity" evidence="6">
    <location>
        <begin position="589"/>
        <end position="608"/>
    </location>
</feature>
<dbReference type="Pfam" id="PF02902">
    <property type="entry name" value="Peptidase_C48"/>
    <property type="match status" value="1"/>
</dbReference>
<dbReference type="GO" id="GO:0016926">
    <property type="term" value="P:protein desumoylation"/>
    <property type="evidence" value="ECO:0007669"/>
    <property type="project" value="TreeGrafter"/>
</dbReference>
<dbReference type="GeneID" id="19397527"/>
<dbReference type="GO" id="GO:0005737">
    <property type="term" value="C:cytoplasm"/>
    <property type="evidence" value="ECO:0007669"/>
    <property type="project" value="TreeGrafter"/>
</dbReference>
<feature type="compositionally biased region" description="Polar residues" evidence="6">
    <location>
        <begin position="281"/>
        <end position="300"/>
    </location>
</feature>
<dbReference type="Proteomes" id="UP000016935">
    <property type="component" value="Unassembled WGS sequence"/>
</dbReference>
<evidence type="ECO:0000256" key="2">
    <source>
        <dbReference type="ARBA" id="ARBA00022553"/>
    </source>
</evidence>
<dbReference type="PROSITE" id="PS50600">
    <property type="entry name" value="ULP_PROTEASE"/>
    <property type="match status" value="1"/>
</dbReference>
<accession>R0IG85</accession>
<dbReference type="eggNOG" id="KOG0779">
    <property type="taxonomic scope" value="Eukaryota"/>
</dbReference>
<dbReference type="GO" id="GO:0006508">
    <property type="term" value="P:proteolysis"/>
    <property type="evidence" value="ECO:0007669"/>
    <property type="project" value="UniProtKB-KW"/>
</dbReference>
<feature type="compositionally biased region" description="Polar residues" evidence="6">
    <location>
        <begin position="155"/>
        <end position="169"/>
    </location>
</feature>
<evidence type="ECO:0000313" key="8">
    <source>
        <dbReference type="EMBL" id="EOA84245.1"/>
    </source>
</evidence>
<feature type="compositionally biased region" description="Low complexity" evidence="6">
    <location>
        <begin position="228"/>
        <end position="242"/>
    </location>
</feature>
<reference evidence="8 9" key="1">
    <citation type="journal article" date="2012" name="PLoS Pathog.">
        <title>Diverse lifestyles and strategies of plant pathogenesis encoded in the genomes of eighteen Dothideomycetes fungi.</title>
        <authorList>
            <person name="Ohm R.A."/>
            <person name="Feau N."/>
            <person name="Henrissat B."/>
            <person name="Schoch C.L."/>
            <person name="Horwitz B.A."/>
            <person name="Barry K.W."/>
            <person name="Condon B.J."/>
            <person name="Copeland A.C."/>
            <person name="Dhillon B."/>
            <person name="Glaser F."/>
            <person name="Hesse C.N."/>
            <person name="Kosti I."/>
            <person name="LaButti K."/>
            <person name="Lindquist E.A."/>
            <person name="Lucas S."/>
            <person name="Salamov A.A."/>
            <person name="Bradshaw R.E."/>
            <person name="Ciuffetti L."/>
            <person name="Hamelin R.C."/>
            <person name="Kema G.H.J."/>
            <person name="Lawrence C."/>
            <person name="Scott J.A."/>
            <person name="Spatafora J.W."/>
            <person name="Turgeon B.G."/>
            <person name="de Wit P.J.G.M."/>
            <person name="Zhong S."/>
            <person name="Goodwin S.B."/>
            <person name="Grigoriev I.V."/>
        </authorList>
    </citation>
    <scope>NUCLEOTIDE SEQUENCE [LARGE SCALE GENOMIC DNA]</scope>
    <source>
        <strain evidence="9">28A</strain>
    </source>
</reference>
<dbReference type="PANTHER" id="PTHR46896:SF3">
    <property type="entry name" value="FI06413P-RELATED"/>
    <property type="match status" value="1"/>
</dbReference>
<protein>
    <recommendedName>
        <fullName evidence="7">Ubiquitin-like protease family profile domain-containing protein</fullName>
    </recommendedName>
</protein>
<keyword evidence="2" id="KW-0597">Phosphoprotein</keyword>
<organism evidence="8 9">
    <name type="scientific">Exserohilum turcicum (strain 28A)</name>
    <name type="common">Northern leaf blight fungus</name>
    <name type="synonym">Setosphaeria turcica</name>
    <dbReference type="NCBI Taxonomy" id="671987"/>
    <lineage>
        <taxon>Eukaryota</taxon>
        <taxon>Fungi</taxon>
        <taxon>Dikarya</taxon>
        <taxon>Ascomycota</taxon>
        <taxon>Pezizomycotina</taxon>
        <taxon>Dothideomycetes</taxon>
        <taxon>Pleosporomycetidae</taxon>
        <taxon>Pleosporales</taxon>
        <taxon>Pleosporineae</taxon>
        <taxon>Pleosporaceae</taxon>
        <taxon>Exserohilum</taxon>
    </lineage>
</organism>
<dbReference type="Gene3D" id="3.40.395.10">
    <property type="entry name" value="Adenoviral Proteinase, Chain A"/>
    <property type="match status" value="1"/>
</dbReference>
<keyword evidence="4" id="KW-0833">Ubl conjugation pathway</keyword>
<evidence type="ECO:0000256" key="6">
    <source>
        <dbReference type="SAM" id="MobiDB-lite"/>
    </source>
</evidence>
<feature type="region of interest" description="Disordered" evidence="6">
    <location>
        <begin position="1092"/>
        <end position="1308"/>
    </location>
</feature>
<dbReference type="PANTHER" id="PTHR46896">
    <property type="entry name" value="SENTRIN-SPECIFIC PROTEASE"/>
    <property type="match status" value="1"/>
</dbReference>
<feature type="compositionally biased region" description="Basic and acidic residues" evidence="6">
    <location>
        <begin position="307"/>
        <end position="318"/>
    </location>
</feature>
<feature type="region of interest" description="Disordered" evidence="6">
    <location>
        <begin position="564"/>
        <end position="612"/>
    </location>
</feature>
<feature type="compositionally biased region" description="Polar residues" evidence="6">
    <location>
        <begin position="1145"/>
        <end position="1161"/>
    </location>
</feature>
<feature type="compositionally biased region" description="Basic and acidic residues" evidence="6">
    <location>
        <begin position="403"/>
        <end position="414"/>
    </location>
</feature>
<dbReference type="RefSeq" id="XP_008028593.1">
    <property type="nucleotide sequence ID" value="XM_008030402.1"/>
</dbReference>
<feature type="domain" description="Ubiquitin-like protease family profile" evidence="7">
    <location>
        <begin position="649"/>
        <end position="961"/>
    </location>
</feature>
<feature type="compositionally biased region" description="Basic residues" evidence="6">
    <location>
        <begin position="386"/>
        <end position="398"/>
    </location>
</feature>
<dbReference type="InterPro" id="IPR051947">
    <property type="entry name" value="Sentrin-specific_protease"/>
</dbReference>
<evidence type="ECO:0000256" key="5">
    <source>
        <dbReference type="ARBA" id="ARBA00022801"/>
    </source>
</evidence>
<feature type="compositionally biased region" description="Basic and acidic residues" evidence="6">
    <location>
        <begin position="1007"/>
        <end position="1022"/>
    </location>
</feature>
<evidence type="ECO:0000259" key="7">
    <source>
        <dbReference type="PROSITE" id="PS50600"/>
    </source>
</evidence>
<feature type="compositionally biased region" description="Basic and acidic residues" evidence="6">
    <location>
        <begin position="1293"/>
        <end position="1308"/>
    </location>
</feature>
<dbReference type="GO" id="GO:0070139">
    <property type="term" value="F:SUMO-specific endopeptidase activity"/>
    <property type="evidence" value="ECO:0007669"/>
    <property type="project" value="TreeGrafter"/>
</dbReference>
<dbReference type="STRING" id="671987.R0IG85"/>
<gene>
    <name evidence="8" type="ORF">SETTUDRAFT_155522</name>
</gene>
<dbReference type="InterPro" id="IPR038765">
    <property type="entry name" value="Papain-like_cys_pep_sf"/>
</dbReference>
<feature type="compositionally biased region" description="Polar residues" evidence="6">
    <location>
        <begin position="1"/>
        <end position="15"/>
    </location>
</feature>
<feature type="compositionally biased region" description="Polar residues" evidence="6">
    <location>
        <begin position="1200"/>
        <end position="1211"/>
    </location>
</feature>
<feature type="compositionally biased region" description="Basic and acidic residues" evidence="6">
    <location>
        <begin position="51"/>
        <end position="60"/>
    </location>
</feature>
<dbReference type="InterPro" id="IPR003653">
    <property type="entry name" value="Peptidase_C48_C"/>
</dbReference>
<evidence type="ECO:0000256" key="1">
    <source>
        <dbReference type="ARBA" id="ARBA00005234"/>
    </source>
</evidence>
<dbReference type="OrthoDB" id="442460at2759"/>